<dbReference type="EMBL" id="JBHTCQ010000004">
    <property type="protein sequence ID" value="MFC7406675.1"/>
    <property type="molecule type" value="Genomic_DNA"/>
</dbReference>
<dbReference type="PANTHER" id="PTHR43611:SF3">
    <property type="entry name" value="FLAVIN MONONUCLEOTIDE HYDROLASE 1, CHLOROPLATIC"/>
    <property type="match status" value="1"/>
</dbReference>
<sequence length="246" mass="27069">MSRRTDMQRHVLLDADGVLQRPAADFASELNMVVRDGAEEWLRETFRRDGDVVTGRAEVVPALRGLLQEKGADHDATEVHQRLWCAIQVNRSLLAEVPTWQNSGLKTHLATNQDPGRARFMKATLGYERVLDGTYYSCDLGVAKPDPAYFDQVLADLRADPDDVLFIDDGVGNVEVAQSLGICGLRWQWSGTESESVDLLLQGSGCLECRGPLSAGPRTCGHACGSLLAPRTRISPARACGKTYWR</sequence>
<dbReference type="SUPFAM" id="SSF56784">
    <property type="entry name" value="HAD-like"/>
    <property type="match status" value="1"/>
</dbReference>
<dbReference type="Gene3D" id="3.40.50.1000">
    <property type="entry name" value="HAD superfamily/HAD-like"/>
    <property type="match status" value="1"/>
</dbReference>
<dbReference type="EC" id="3.1.3.-" evidence="1"/>
<dbReference type="NCBIfam" id="TIGR01509">
    <property type="entry name" value="HAD-SF-IA-v3"/>
    <property type="match status" value="1"/>
</dbReference>
<dbReference type="Pfam" id="PF00702">
    <property type="entry name" value="Hydrolase"/>
    <property type="match status" value="1"/>
</dbReference>
<dbReference type="PANTHER" id="PTHR43611">
    <property type="entry name" value="ALPHA-D-GLUCOSE 1-PHOSPHATE PHOSPHATASE"/>
    <property type="match status" value="1"/>
</dbReference>
<name>A0ABW2QB51_9MICO</name>
<accession>A0ABW2QB51</accession>
<dbReference type="InterPro" id="IPR006439">
    <property type="entry name" value="HAD-SF_hydro_IA"/>
</dbReference>
<dbReference type="InterPro" id="IPR036412">
    <property type="entry name" value="HAD-like_sf"/>
</dbReference>
<proteinExistence type="predicted"/>
<dbReference type="SFLD" id="SFLDS00003">
    <property type="entry name" value="Haloacid_Dehalogenase"/>
    <property type="match status" value="1"/>
</dbReference>
<reference evidence="2" key="1">
    <citation type="journal article" date="2019" name="Int. J. Syst. Evol. Microbiol.">
        <title>The Global Catalogue of Microorganisms (GCM) 10K type strain sequencing project: providing services to taxonomists for standard genome sequencing and annotation.</title>
        <authorList>
            <consortium name="The Broad Institute Genomics Platform"/>
            <consortium name="The Broad Institute Genome Sequencing Center for Infectious Disease"/>
            <person name="Wu L."/>
            <person name="Ma J."/>
        </authorList>
    </citation>
    <scope>NUCLEOTIDE SEQUENCE [LARGE SCALE GENOMIC DNA]</scope>
    <source>
        <strain evidence="2">JCM 1490</strain>
    </source>
</reference>
<dbReference type="SFLD" id="SFLDG01129">
    <property type="entry name" value="C1.5:_HAD__Beta-PGM__Phosphata"/>
    <property type="match status" value="1"/>
</dbReference>
<dbReference type="GO" id="GO:0016787">
    <property type="term" value="F:hydrolase activity"/>
    <property type="evidence" value="ECO:0007669"/>
    <property type="project" value="UniProtKB-KW"/>
</dbReference>
<dbReference type="RefSeq" id="WP_382396209.1">
    <property type="nucleotide sequence ID" value="NZ_JBHTCQ010000004.1"/>
</dbReference>
<dbReference type="Proteomes" id="UP001596455">
    <property type="component" value="Unassembled WGS sequence"/>
</dbReference>
<organism evidence="1 2">
    <name type="scientific">Georgenia alba</name>
    <dbReference type="NCBI Taxonomy" id="2233858"/>
    <lineage>
        <taxon>Bacteria</taxon>
        <taxon>Bacillati</taxon>
        <taxon>Actinomycetota</taxon>
        <taxon>Actinomycetes</taxon>
        <taxon>Micrococcales</taxon>
        <taxon>Bogoriellaceae</taxon>
        <taxon>Georgenia</taxon>
    </lineage>
</organism>
<keyword evidence="2" id="KW-1185">Reference proteome</keyword>
<evidence type="ECO:0000313" key="1">
    <source>
        <dbReference type="EMBL" id="MFC7406675.1"/>
    </source>
</evidence>
<comment type="caution">
    <text evidence="1">The sequence shown here is derived from an EMBL/GenBank/DDBJ whole genome shotgun (WGS) entry which is preliminary data.</text>
</comment>
<evidence type="ECO:0000313" key="2">
    <source>
        <dbReference type="Proteomes" id="UP001596455"/>
    </source>
</evidence>
<dbReference type="InterPro" id="IPR023214">
    <property type="entry name" value="HAD_sf"/>
</dbReference>
<dbReference type="PRINTS" id="PR00413">
    <property type="entry name" value="HADHALOGNASE"/>
</dbReference>
<protein>
    <submittedName>
        <fullName evidence="1">HAD family hydrolase</fullName>
        <ecNumber evidence="1">3.1.3.-</ecNumber>
    </submittedName>
</protein>
<gene>
    <name evidence="1" type="ORF">ACFQQL_16265</name>
</gene>
<keyword evidence="1" id="KW-0378">Hydrolase</keyword>